<name>C7QHJ2_CATAD</name>
<evidence type="ECO:0000313" key="2">
    <source>
        <dbReference type="EMBL" id="ACU69131.1"/>
    </source>
</evidence>
<dbReference type="Pfam" id="PF07045">
    <property type="entry name" value="DUF1330"/>
    <property type="match status" value="1"/>
</dbReference>
<gene>
    <name evidence="2" type="ordered locus">Caci_0176</name>
</gene>
<sequence>MTAYALAHVRSVELCADIVEYLERIQGTMDPFGGRFAFHGGEKEVVEGAWTGDLILIEFPTLDAVHSWWTSPEYRAIKNLRTDHMAADIVVFDTLPADYNVGATAAKLAKLL</sequence>
<dbReference type="InterPro" id="IPR011008">
    <property type="entry name" value="Dimeric_a/b-barrel"/>
</dbReference>
<protein>
    <recommendedName>
        <fullName evidence="1">DUF1330 domain-containing protein</fullName>
    </recommendedName>
</protein>
<dbReference type="Proteomes" id="UP000000851">
    <property type="component" value="Chromosome"/>
</dbReference>
<dbReference type="PANTHER" id="PTHR41521">
    <property type="match status" value="1"/>
</dbReference>
<dbReference type="InterPro" id="IPR010753">
    <property type="entry name" value="DUF1330"/>
</dbReference>
<dbReference type="InParanoid" id="C7QHJ2"/>
<feature type="domain" description="DUF1330" evidence="1">
    <location>
        <begin position="2"/>
        <end position="93"/>
    </location>
</feature>
<dbReference type="OrthoDB" id="9806380at2"/>
<dbReference type="PANTHER" id="PTHR41521:SF4">
    <property type="entry name" value="BLR0684 PROTEIN"/>
    <property type="match status" value="1"/>
</dbReference>
<organism evidence="2 3">
    <name type="scientific">Catenulispora acidiphila (strain DSM 44928 / JCM 14897 / NBRC 102108 / NRRL B-24433 / ID139908)</name>
    <dbReference type="NCBI Taxonomy" id="479433"/>
    <lineage>
        <taxon>Bacteria</taxon>
        <taxon>Bacillati</taxon>
        <taxon>Actinomycetota</taxon>
        <taxon>Actinomycetes</taxon>
        <taxon>Catenulisporales</taxon>
        <taxon>Catenulisporaceae</taxon>
        <taxon>Catenulispora</taxon>
    </lineage>
</organism>
<dbReference type="RefSeq" id="WP_012784426.1">
    <property type="nucleotide sequence ID" value="NC_013131.1"/>
</dbReference>
<dbReference type="KEGG" id="cai:Caci_0176"/>
<accession>C7QHJ2</accession>
<dbReference type="EMBL" id="CP001700">
    <property type="protein sequence ID" value="ACU69131.1"/>
    <property type="molecule type" value="Genomic_DNA"/>
</dbReference>
<keyword evidence="3" id="KW-1185">Reference proteome</keyword>
<dbReference type="SUPFAM" id="SSF54909">
    <property type="entry name" value="Dimeric alpha+beta barrel"/>
    <property type="match status" value="1"/>
</dbReference>
<dbReference type="eggNOG" id="COG5470">
    <property type="taxonomic scope" value="Bacteria"/>
</dbReference>
<evidence type="ECO:0000259" key="1">
    <source>
        <dbReference type="Pfam" id="PF07045"/>
    </source>
</evidence>
<dbReference type="STRING" id="479433.Caci_0176"/>
<dbReference type="HOGENOM" id="CLU_145407_0_0_11"/>
<evidence type="ECO:0000313" key="3">
    <source>
        <dbReference type="Proteomes" id="UP000000851"/>
    </source>
</evidence>
<reference evidence="2 3" key="1">
    <citation type="journal article" date="2009" name="Stand. Genomic Sci.">
        <title>Complete genome sequence of Catenulispora acidiphila type strain (ID 139908).</title>
        <authorList>
            <person name="Copeland A."/>
            <person name="Lapidus A."/>
            <person name="Glavina Del Rio T."/>
            <person name="Nolan M."/>
            <person name="Lucas S."/>
            <person name="Chen F."/>
            <person name="Tice H."/>
            <person name="Cheng J.F."/>
            <person name="Bruce D."/>
            <person name="Goodwin L."/>
            <person name="Pitluck S."/>
            <person name="Mikhailova N."/>
            <person name="Pati A."/>
            <person name="Ivanova N."/>
            <person name="Mavromatis K."/>
            <person name="Chen A."/>
            <person name="Palaniappan K."/>
            <person name="Chain P."/>
            <person name="Land M."/>
            <person name="Hauser L."/>
            <person name="Chang Y.J."/>
            <person name="Jeffries C.D."/>
            <person name="Chertkov O."/>
            <person name="Brettin T."/>
            <person name="Detter J.C."/>
            <person name="Han C."/>
            <person name="Ali Z."/>
            <person name="Tindall B.J."/>
            <person name="Goker M."/>
            <person name="Bristow J."/>
            <person name="Eisen J.A."/>
            <person name="Markowitz V."/>
            <person name="Hugenholtz P."/>
            <person name="Kyrpides N.C."/>
            <person name="Klenk H.P."/>
        </authorList>
    </citation>
    <scope>NUCLEOTIDE SEQUENCE [LARGE SCALE GENOMIC DNA]</scope>
    <source>
        <strain evidence="3">DSM 44928 / JCM 14897 / NBRC 102108 / NRRL B-24433 / ID139908</strain>
    </source>
</reference>
<dbReference type="Gene3D" id="3.30.70.100">
    <property type="match status" value="1"/>
</dbReference>
<dbReference type="AlphaFoldDB" id="C7QHJ2"/>
<proteinExistence type="predicted"/>